<accession>A0A165DBP7</accession>
<dbReference type="Proteomes" id="UP000077266">
    <property type="component" value="Unassembled WGS sequence"/>
</dbReference>
<dbReference type="PANTHER" id="PTHR13847:SF260">
    <property type="entry name" value="FAD DEPENDENT OXIDOREDUCTASE DOMAIN-CONTAINING PROTEIN"/>
    <property type="match status" value="1"/>
</dbReference>
<sequence>MVLPVPLNVHDDFERFFASFEPAGQRRQTSLPVPNPTKSFWLDSSPDANPLAAEGSTGALTADPDIVIIGSGITGVAAAYNLAKGLQGQRVKIVLLDARDFCSGATGRNGGHLTSHGFFNFSSNVTPRRGLVESALEQHTIDSVAEVVGVQGWAKEIDLVDSGRLCLFFSSEEEADARRRFDSARAAGVDTSGVQWLSRSEMNKTHGVDFPAVRIPGRNVWPLKLVTKLFTLAKSSFSADIKLHTRTPVTSITRAGSGWDLRTPRGTLRATYVLHATNGYAAHLLPHLTGPQGIIPVRGHIIATRASGPLSGKESYIGNDGFEYWFPRPTSSSRDAPLVILGGGREVAPNYDIYVTDDAHFDAKVGGVLRKFLPSVCPRSFERARQPEMEWTGIMGFTKTGEPFVGPVIDQRGSKSEFTGQYICAGYTGHGMTRAYACAEAVAQIIIADMRKQQWKCPAWLPSEYLTWNKA</sequence>
<organism evidence="2 3">
    <name type="scientific">Exidia glandulosa HHB12029</name>
    <dbReference type="NCBI Taxonomy" id="1314781"/>
    <lineage>
        <taxon>Eukaryota</taxon>
        <taxon>Fungi</taxon>
        <taxon>Dikarya</taxon>
        <taxon>Basidiomycota</taxon>
        <taxon>Agaricomycotina</taxon>
        <taxon>Agaricomycetes</taxon>
        <taxon>Auriculariales</taxon>
        <taxon>Exidiaceae</taxon>
        <taxon>Exidia</taxon>
    </lineage>
</organism>
<evidence type="ECO:0000259" key="1">
    <source>
        <dbReference type="Pfam" id="PF01266"/>
    </source>
</evidence>
<dbReference type="InterPro" id="IPR006076">
    <property type="entry name" value="FAD-dep_OxRdtase"/>
</dbReference>
<reference evidence="2 3" key="1">
    <citation type="journal article" date="2016" name="Mol. Biol. Evol.">
        <title>Comparative Genomics of Early-Diverging Mushroom-Forming Fungi Provides Insights into the Origins of Lignocellulose Decay Capabilities.</title>
        <authorList>
            <person name="Nagy L.G."/>
            <person name="Riley R."/>
            <person name="Tritt A."/>
            <person name="Adam C."/>
            <person name="Daum C."/>
            <person name="Floudas D."/>
            <person name="Sun H."/>
            <person name="Yadav J.S."/>
            <person name="Pangilinan J."/>
            <person name="Larsson K.H."/>
            <person name="Matsuura K."/>
            <person name="Barry K."/>
            <person name="Labutti K."/>
            <person name="Kuo R."/>
            <person name="Ohm R.A."/>
            <person name="Bhattacharya S.S."/>
            <person name="Shirouzu T."/>
            <person name="Yoshinaga Y."/>
            <person name="Martin F.M."/>
            <person name="Grigoriev I.V."/>
            <person name="Hibbett D.S."/>
        </authorList>
    </citation>
    <scope>NUCLEOTIDE SEQUENCE [LARGE SCALE GENOMIC DNA]</scope>
    <source>
        <strain evidence="2 3">HHB12029</strain>
    </source>
</reference>
<dbReference type="AlphaFoldDB" id="A0A165DBP7"/>
<dbReference type="InterPro" id="IPR036188">
    <property type="entry name" value="FAD/NAD-bd_sf"/>
</dbReference>
<protein>
    <submittedName>
        <fullName evidence="2">FAD dependent oxidoreductase</fullName>
    </submittedName>
</protein>
<dbReference type="Gene3D" id="3.50.50.60">
    <property type="entry name" value="FAD/NAD(P)-binding domain"/>
    <property type="match status" value="1"/>
</dbReference>
<keyword evidence="3" id="KW-1185">Reference proteome</keyword>
<dbReference type="EMBL" id="KV426237">
    <property type="protein sequence ID" value="KZV84177.1"/>
    <property type="molecule type" value="Genomic_DNA"/>
</dbReference>
<dbReference type="PANTHER" id="PTHR13847">
    <property type="entry name" value="SARCOSINE DEHYDROGENASE-RELATED"/>
    <property type="match status" value="1"/>
</dbReference>
<dbReference type="SUPFAM" id="SSF51905">
    <property type="entry name" value="FAD/NAD(P)-binding domain"/>
    <property type="match status" value="1"/>
</dbReference>
<dbReference type="GO" id="GO:0005737">
    <property type="term" value="C:cytoplasm"/>
    <property type="evidence" value="ECO:0007669"/>
    <property type="project" value="TreeGrafter"/>
</dbReference>
<feature type="domain" description="FAD dependent oxidoreductase" evidence="1">
    <location>
        <begin position="65"/>
        <end position="444"/>
    </location>
</feature>
<dbReference type="STRING" id="1314781.A0A165DBP7"/>
<evidence type="ECO:0000313" key="3">
    <source>
        <dbReference type="Proteomes" id="UP000077266"/>
    </source>
</evidence>
<dbReference type="OrthoDB" id="429143at2759"/>
<name>A0A165DBP7_EXIGL</name>
<dbReference type="Gene3D" id="3.30.9.10">
    <property type="entry name" value="D-Amino Acid Oxidase, subunit A, domain 2"/>
    <property type="match status" value="1"/>
</dbReference>
<dbReference type="InParanoid" id="A0A165DBP7"/>
<evidence type="ECO:0000313" key="2">
    <source>
        <dbReference type="EMBL" id="KZV84177.1"/>
    </source>
</evidence>
<dbReference type="Pfam" id="PF01266">
    <property type="entry name" value="DAO"/>
    <property type="match status" value="1"/>
</dbReference>
<proteinExistence type="predicted"/>
<gene>
    <name evidence="2" type="ORF">EXIGLDRAFT_297227</name>
</gene>